<keyword evidence="7" id="KW-0349">Heme</keyword>
<dbReference type="AlphaFoldDB" id="K1QBM8"/>
<evidence type="ECO:0000256" key="1">
    <source>
        <dbReference type="ARBA" id="ARBA00001971"/>
    </source>
</evidence>
<comment type="cofactor">
    <cofactor evidence="1 7">
        <name>heme</name>
        <dbReference type="ChEBI" id="CHEBI:30413"/>
    </cofactor>
</comment>
<evidence type="ECO:0000256" key="3">
    <source>
        <dbReference type="ARBA" id="ARBA00022723"/>
    </source>
</evidence>
<dbReference type="InterPro" id="IPR002401">
    <property type="entry name" value="Cyt_P450_E_grp-I"/>
</dbReference>
<dbReference type="PRINTS" id="PR00385">
    <property type="entry name" value="P450"/>
</dbReference>
<proteinExistence type="inferred from homology"/>
<dbReference type="InterPro" id="IPR036396">
    <property type="entry name" value="Cyt_P450_sf"/>
</dbReference>
<keyword evidence="3 7" id="KW-0479">Metal-binding</keyword>
<dbReference type="HOGENOM" id="CLU_001570_4_2_1"/>
<sequence>MEGQAALFSDLWTFLGVSSIAVCVYAAARAMLRRRYRLPPGPWAWPIVGNLLQLKGKKGIYYDIIMFRKTYGDVFRLKMGVHEVVFVFGYKYAHEILVKNGALTTRHPNWMYIPNKIFKGKVKHGHGDPASMNEIRNRLAELFTFTQSGNPENYLPFLANFERAKVCKSFEIIKIRLLLTELLLITRFREIIQKKRDNPEDPPTDFLQIYLSNYEQEGSKNDISEADLLQTLIDMFSAGEVNLFMSTKWILMALVKYPEVQSKCRSEMRQVIGQGQKVQSKDRSRTPYTVATIKEIQRLYSPVPFTVFHCPIQDIQVGGYDIPKDTFTMIDCKSTCRDRQVWKDPDIFNPDRFLGIDLEGQLPERCFTPYGAGPRYCIGKYVADMFMYSLVANILQNFKITTKHPEQPLSFEDVYCLFGLQPLHFSEVTLVPLE</sequence>
<evidence type="ECO:0000313" key="8">
    <source>
        <dbReference type="EMBL" id="EKC34197.1"/>
    </source>
</evidence>
<evidence type="ECO:0000256" key="5">
    <source>
        <dbReference type="ARBA" id="ARBA00023004"/>
    </source>
</evidence>
<dbReference type="PANTHER" id="PTHR24303:SF31">
    <property type="entry name" value="CYTOCHROME P450 307A1-RELATED"/>
    <property type="match status" value="1"/>
</dbReference>
<evidence type="ECO:0000256" key="4">
    <source>
        <dbReference type="ARBA" id="ARBA00023002"/>
    </source>
</evidence>
<comment type="similarity">
    <text evidence="2">Belongs to the cytochrome P450 family.</text>
</comment>
<keyword evidence="6" id="KW-0503">Monooxygenase</keyword>
<keyword evidence="4" id="KW-0560">Oxidoreductase</keyword>
<dbReference type="InterPro" id="IPR001128">
    <property type="entry name" value="Cyt_P450"/>
</dbReference>
<evidence type="ECO:0000256" key="6">
    <source>
        <dbReference type="ARBA" id="ARBA00023033"/>
    </source>
</evidence>
<feature type="binding site" description="axial binding residue" evidence="7">
    <location>
        <position position="377"/>
    </location>
    <ligand>
        <name>heme</name>
        <dbReference type="ChEBI" id="CHEBI:30413"/>
    </ligand>
    <ligandPart>
        <name>Fe</name>
        <dbReference type="ChEBI" id="CHEBI:18248"/>
    </ligandPart>
</feature>
<evidence type="ECO:0000256" key="7">
    <source>
        <dbReference type="PIRSR" id="PIRSR602401-1"/>
    </source>
</evidence>
<gene>
    <name evidence="8" type="ORF">CGI_10018440</name>
</gene>
<dbReference type="InParanoid" id="K1QBM8"/>
<evidence type="ECO:0000256" key="2">
    <source>
        <dbReference type="ARBA" id="ARBA00010617"/>
    </source>
</evidence>
<dbReference type="SUPFAM" id="SSF48264">
    <property type="entry name" value="Cytochrome P450"/>
    <property type="match status" value="1"/>
</dbReference>
<dbReference type="PANTHER" id="PTHR24303">
    <property type="entry name" value="HEME-BINDING MONOOXYGENASE FAMILY"/>
    <property type="match status" value="1"/>
</dbReference>
<dbReference type="Gene3D" id="1.10.630.10">
    <property type="entry name" value="Cytochrome P450"/>
    <property type="match status" value="2"/>
</dbReference>
<dbReference type="GO" id="GO:0005506">
    <property type="term" value="F:iron ion binding"/>
    <property type="evidence" value="ECO:0007669"/>
    <property type="project" value="InterPro"/>
</dbReference>
<dbReference type="EMBL" id="JH816385">
    <property type="protein sequence ID" value="EKC34197.1"/>
    <property type="molecule type" value="Genomic_DNA"/>
</dbReference>
<accession>K1QBM8</accession>
<organism evidence="8">
    <name type="scientific">Magallana gigas</name>
    <name type="common">Pacific oyster</name>
    <name type="synonym">Crassostrea gigas</name>
    <dbReference type="NCBI Taxonomy" id="29159"/>
    <lineage>
        <taxon>Eukaryota</taxon>
        <taxon>Metazoa</taxon>
        <taxon>Spiralia</taxon>
        <taxon>Lophotrochozoa</taxon>
        <taxon>Mollusca</taxon>
        <taxon>Bivalvia</taxon>
        <taxon>Autobranchia</taxon>
        <taxon>Pteriomorphia</taxon>
        <taxon>Ostreida</taxon>
        <taxon>Ostreoidea</taxon>
        <taxon>Ostreidae</taxon>
        <taxon>Magallana</taxon>
    </lineage>
</organism>
<dbReference type="GO" id="GO:0016705">
    <property type="term" value="F:oxidoreductase activity, acting on paired donors, with incorporation or reduction of molecular oxygen"/>
    <property type="evidence" value="ECO:0007669"/>
    <property type="project" value="InterPro"/>
</dbReference>
<protein>
    <submittedName>
        <fullName evidence="8">Cytochrome P450 2D9</fullName>
    </submittedName>
</protein>
<dbReference type="GO" id="GO:0020037">
    <property type="term" value="F:heme binding"/>
    <property type="evidence" value="ECO:0007669"/>
    <property type="project" value="InterPro"/>
</dbReference>
<keyword evidence="5 7" id="KW-0408">Iron</keyword>
<dbReference type="GO" id="GO:0004497">
    <property type="term" value="F:monooxygenase activity"/>
    <property type="evidence" value="ECO:0007669"/>
    <property type="project" value="UniProtKB-KW"/>
</dbReference>
<reference evidence="8" key="1">
    <citation type="journal article" date="2012" name="Nature">
        <title>The oyster genome reveals stress adaptation and complexity of shell formation.</title>
        <authorList>
            <person name="Zhang G."/>
            <person name="Fang X."/>
            <person name="Guo X."/>
            <person name="Li L."/>
            <person name="Luo R."/>
            <person name="Xu F."/>
            <person name="Yang P."/>
            <person name="Zhang L."/>
            <person name="Wang X."/>
            <person name="Qi H."/>
            <person name="Xiong Z."/>
            <person name="Que H."/>
            <person name="Xie Y."/>
            <person name="Holland P.W."/>
            <person name="Paps J."/>
            <person name="Zhu Y."/>
            <person name="Wu F."/>
            <person name="Chen Y."/>
            <person name="Wang J."/>
            <person name="Peng C."/>
            <person name="Meng J."/>
            <person name="Yang L."/>
            <person name="Liu J."/>
            <person name="Wen B."/>
            <person name="Zhang N."/>
            <person name="Huang Z."/>
            <person name="Zhu Q."/>
            <person name="Feng Y."/>
            <person name="Mount A."/>
            <person name="Hedgecock D."/>
            <person name="Xu Z."/>
            <person name="Liu Y."/>
            <person name="Domazet-Loso T."/>
            <person name="Du Y."/>
            <person name="Sun X."/>
            <person name="Zhang S."/>
            <person name="Liu B."/>
            <person name="Cheng P."/>
            <person name="Jiang X."/>
            <person name="Li J."/>
            <person name="Fan D."/>
            <person name="Wang W."/>
            <person name="Fu W."/>
            <person name="Wang T."/>
            <person name="Wang B."/>
            <person name="Zhang J."/>
            <person name="Peng Z."/>
            <person name="Li Y."/>
            <person name="Li N."/>
            <person name="Wang J."/>
            <person name="Chen M."/>
            <person name="He Y."/>
            <person name="Tan F."/>
            <person name="Song X."/>
            <person name="Zheng Q."/>
            <person name="Huang R."/>
            <person name="Yang H."/>
            <person name="Du X."/>
            <person name="Chen L."/>
            <person name="Yang M."/>
            <person name="Gaffney P.M."/>
            <person name="Wang S."/>
            <person name="Luo L."/>
            <person name="She Z."/>
            <person name="Ming Y."/>
            <person name="Huang W."/>
            <person name="Zhang S."/>
            <person name="Huang B."/>
            <person name="Zhang Y."/>
            <person name="Qu T."/>
            <person name="Ni P."/>
            <person name="Miao G."/>
            <person name="Wang J."/>
            <person name="Wang Q."/>
            <person name="Steinberg C.E."/>
            <person name="Wang H."/>
            <person name="Li N."/>
            <person name="Qian L."/>
            <person name="Zhang G."/>
            <person name="Li Y."/>
            <person name="Yang H."/>
            <person name="Liu X."/>
            <person name="Wang J."/>
            <person name="Yin Y."/>
            <person name="Wang J."/>
        </authorList>
    </citation>
    <scope>NUCLEOTIDE SEQUENCE [LARGE SCALE GENOMIC DNA]</scope>
    <source>
        <strain evidence="8">05x7-T-G4-1.051#20</strain>
    </source>
</reference>
<dbReference type="PRINTS" id="PR00463">
    <property type="entry name" value="EP450I"/>
</dbReference>
<dbReference type="Pfam" id="PF00067">
    <property type="entry name" value="p450"/>
    <property type="match status" value="2"/>
</dbReference>
<name>K1QBM8_MAGGI</name>